<feature type="domain" description="NADH:flavin oxidoreductase/NADH oxidase N-terminal" evidence="3">
    <location>
        <begin position="13"/>
        <end position="332"/>
    </location>
</feature>
<dbReference type="GO" id="GO:0010181">
    <property type="term" value="F:FMN binding"/>
    <property type="evidence" value="ECO:0007669"/>
    <property type="project" value="InterPro"/>
</dbReference>
<keyword evidence="1" id="KW-0285">Flavoprotein</keyword>
<dbReference type="Proteomes" id="UP000674938">
    <property type="component" value="Unassembled WGS sequence"/>
</dbReference>
<sequence length="368" mass="41186">MTVNSTIVLPSGVVLKNRLLFAPISTLDSDITGRASQGELAFFAERTGGVGGIVVASAYVSLVGKAYEHGLSVSHKSHISHLSQLAKIIQKNGTKAFLQIYHGGAMTHFVRQPQYFCVSQASANLGNVAYTELGEKEIEQIVLDYEKGIERSILAGFDGVEIHASNSYLPQQFLMSSWNQRTDRWGGVLNNRLRFLTEIIQRGLKVIDRLAKKPFALGVRLSLEDNTSSVVSVRQQSFRESLLIIQALNDYPLDYIHVTSHDILQTVMVENHPYQVLRLLKVMSPKVPLIGCGNLLQPDDIESALENCQLVSACRPFVLLPKWADQIIQGQEVQLPVLNMSGSDRQLLRIPRRLWKSVKESTDWYLYR</sequence>
<evidence type="ECO:0000313" key="5">
    <source>
        <dbReference type="Proteomes" id="UP000674938"/>
    </source>
</evidence>
<dbReference type="PANTHER" id="PTHR43656:SF2">
    <property type="entry name" value="BINDING OXIDOREDUCTASE, PUTATIVE (AFU_ORTHOLOGUE AFUA_2G08260)-RELATED"/>
    <property type="match status" value="1"/>
</dbReference>
<dbReference type="AlphaFoldDB" id="A0A940SUI9"/>
<evidence type="ECO:0000256" key="2">
    <source>
        <dbReference type="ARBA" id="ARBA00023002"/>
    </source>
</evidence>
<proteinExistence type="predicted"/>
<dbReference type="GO" id="GO:0016491">
    <property type="term" value="F:oxidoreductase activity"/>
    <property type="evidence" value="ECO:0007669"/>
    <property type="project" value="UniProtKB-KW"/>
</dbReference>
<reference evidence="4" key="1">
    <citation type="submission" date="2020-12" db="EMBL/GenBank/DDBJ databases">
        <title>Vagococcus allomyrinae sp. nov. and Enterococcus lavae sp. nov., isolated from the larvae of Allomyrina dichotoma.</title>
        <authorList>
            <person name="Lee S.D."/>
        </authorList>
    </citation>
    <scope>NUCLEOTIDE SEQUENCE</scope>
    <source>
        <strain evidence="4">BWB3-3</strain>
    </source>
</reference>
<accession>A0A940SUI9</accession>
<keyword evidence="5" id="KW-1185">Reference proteome</keyword>
<organism evidence="4 5">
    <name type="scientific">Vagococcus allomyrinae</name>
    <dbReference type="NCBI Taxonomy" id="2794353"/>
    <lineage>
        <taxon>Bacteria</taxon>
        <taxon>Bacillati</taxon>
        <taxon>Bacillota</taxon>
        <taxon>Bacilli</taxon>
        <taxon>Lactobacillales</taxon>
        <taxon>Enterococcaceae</taxon>
        <taxon>Vagococcus</taxon>
    </lineage>
</organism>
<dbReference type="Pfam" id="PF00724">
    <property type="entry name" value="Oxidored_FMN"/>
    <property type="match status" value="1"/>
</dbReference>
<evidence type="ECO:0000313" key="4">
    <source>
        <dbReference type="EMBL" id="MBP1040844.1"/>
    </source>
</evidence>
<dbReference type="InterPro" id="IPR051799">
    <property type="entry name" value="NADH_flavin_oxidoreductase"/>
</dbReference>
<gene>
    <name evidence="4" type="ORF">I6N95_07490</name>
</gene>
<name>A0A940SUI9_9ENTE</name>
<dbReference type="SUPFAM" id="SSF51395">
    <property type="entry name" value="FMN-linked oxidoreductases"/>
    <property type="match status" value="1"/>
</dbReference>
<dbReference type="InterPro" id="IPR013785">
    <property type="entry name" value="Aldolase_TIM"/>
</dbReference>
<comment type="caution">
    <text evidence="4">The sequence shown here is derived from an EMBL/GenBank/DDBJ whole genome shotgun (WGS) entry which is preliminary data.</text>
</comment>
<dbReference type="EMBL" id="JAEEGA010000004">
    <property type="protein sequence ID" value="MBP1040844.1"/>
    <property type="molecule type" value="Genomic_DNA"/>
</dbReference>
<dbReference type="Gene3D" id="3.20.20.70">
    <property type="entry name" value="Aldolase class I"/>
    <property type="match status" value="1"/>
</dbReference>
<dbReference type="InterPro" id="IPR001155">
    <property type="entry name" value="OxRdtase_FMN_N"/>
</dbReference>
<protein>
    <recommendedName>
        <fullName evidence="3">NADH:flavin oxidoreductase/NADH oxidase N-terminal domain-containing protein</fullName>
    </recommendedName>
</protein>
<evidence type="ECO:0000256" key="1">
    <source>
        <dbReference type="ARBA" id="ARBA00022630"/>
    </source>
</evidence>
<evidence type="ECO:0000259" key="3">
    <source>
        <dbReference type="Pfam" id="PF00724"/>
    </source>
</evidence>
<dbReference type="PANTHER" id="PTHR43656">
    <property type="entry name" value="BINDING OXIDOREDUCTASE, PUTATIVE (AFU_ORTHOLOGUE AFUA_2G08260)-RELATED"/>
    <property type="match status" value="1"/>
</dbReference>
<dbReference type="RefSeq" id="WP_209526300.1">
    <property type="nucleotide sequence ID" value="NZ_JAEEGA010000004.1"/>
</dbReference>
<keyword evidence="2" id="KW-0560">Oxidoreductase</keyword>